<comment type="similarity">
    <text evidence="1">Belongs to the peptidase S13 family.</text>
</comment>
<evidence type="ECO:0000313" key="3">
    <source>
        <dbReference type="EMBL" id="MFC3182719.1"/>
    </source>
</evidence>
<dbReference type="EC" id="3.4.16.4" evidence="3"/>
<dbReference type="InterPro" id="IPR000667">
    <property type="entry name" value="Peptidase_S13"/>
</dbReference>
<keyword evidence="4" id="KW-1185">Reference proteome</keyword>
<dbReference type="InterPro" id="IPR006311">
    <property type="entry name" value="TAT_signal"/>
</dbReference>
<organism evidence="3 4">
    <name type="scientific">Cypionkella sinensis</name>
    <dbReference type="NCBI Taxonomy" id="1756043"/>
    <lineage>
        <taxon>Bacteria</taxon>
        <taxon>Pseudomonadati</taxon>
        <taxon>Pseudomonadota</taxon>
        <taxon>Alphaproteobacteria</taxon>
        <taxon>Rhodobacterales</taxon>
        <taxon>Paracoccaceae</taxon>
        <taxon>Cypionkella</taxon>
    </lineage>
</organism>
<dbReference type="PANTHER" id="PTHR30023:SF0">
    <property type="entry name" value="PENICILLIN-SENSITIVE CARBOXYPEPTIDASE A"/>
    <property type="match status" value="1"/>
</dbReference>
<dbReference type="PRINTS" id="PR00922">
    <property type="entry name" value="DADACBPTASE3"/>
</dbReference>
<dbReference type="InterPro" id="IPR012338">
    <property type="entry name" value="Beta-lactam/transpept-like"/>
</dbReference>
<dbReference type="Pfam" id="PF02113">
    <property type="entry name" value="Peptidase_S13"/>
    <property type="match status" value="1"/>
</dbReference>
<dbReference type="GO" id="GO:0009002">
    <property type="term" value="F:serine-type D-Ala-D-Ala carboxypeptidase activity"/>
    <property type="evidence" value="ECO:0007669"/>
    <property type="project" value="UniProtKB-EC"/>
</dbReference>
<dbReference type="Gene3D" id="3.50.80.20">
    <property type="entry name" value="D-Ala-D-Ala carboxypeptidase C, peptidase S13"/>
    <property type="match status" value="1"/>
</dbReference>
<name>A0ABV7J1R1_9RHOB</name>
<dbReference type="PANTHER" id="PTHR30023">
    <property type="entry name" value="D-ALANYL-D-ALANINE CARBOXYPEPTIDASE"/>
    <property type="match status" value="1"/>
</dbReference>
<reference evidence="4" key="1">
    <citation type="journal article" date="2019" name="Int. J. Syst. Evol. Microbiol.">
        <title>The Global Catalogue of Microorganisms (GCM) 10K type strain sequencing project: providing services to taxonomists for standard genome sequencing and annotation.</title>
        <authorList>
            <consortium name="The Broad Institute Genomics Platform"/>
            <consortium name="The Broad Institute Genome Sequencing Center for Infectious Disease"/>
            <person name="Wu L."/>
            <person name="Ma J."/>
        </authorList>
    </citation>
    <scope>NUCLEOTIDE SEQUENCE [LARGE SCALE GENOMIC DNA]</scope>
    <source>
        <strain evidence="4">KCTC 52039</strain>
    </source>
</reference>
<evidence type="ECO:0000256" key="1">
    <source>
        <dbReference type="ARBA" id="ARBA00006096"/>
    </source>
</evidence>
<evidence type="ECO:0000313" key="4">
    <source>
        <dbReference type="Proteomes" id="UP001595547"/>
    </source>
</evidence>
<keyword evidence="3" id="KW-0645">Protease</keyword>
<sequence length="503" mass="52950">MTKGIGMRLSRRFVLGGLLAGVAAPVLAEAPSVSLRPRARPLPGAAARGAAQGAAALVAAAKLTGTVGYCVVDLASGRVLEASGEAQEMPPASVTKAVTTAFALEKLGVDHRFVTRVMRTGPVTNGRLDGDLILAGGGDPTFDTDKMGDLVAALAASGLREVTGKFVAYAGALPERAEIANDQPDFVGYNPAISGLMLNFNRVNFVWKAVNDGYNLSMNAEGARFVPPVSMAQVQVVDRDVPVFAYQTGAAQDRWTVARGALGREGSRWLPVRHAATYVAEVFQTLCAAQGIKLPAAEVVYTLPAASEIVRHESEALPDVLRKMLKFSTNLTAEAVGLTASGAGSLEGSAAVMTSWARRRFGVQAVFGDHSGLGPKTRISPAEMVKVMIATRADKRLSLLHGLMKTADLPSADGKPAAKAAKPGSVARVAAKSGTMNFVSNLSGYVDAPDGRALAFAIFAADLPRRAAVPVWNRESPEGDKAWVRRAHRLQAQLLNRWGQTYL</sequence>
<gene>
    <name evidence="3" type="primary">dacB</name>
    <name evidence="3" type="ORF">ACFOGH_17105</name>
</gene>
<dbReference type="Proteomes" id="UP001595547">
    <property type="component" value="Unassembled WGS sequence"/>
</dbReference>
<comment type="caution">
    <text evidence="3">The sequence shown here is derived from an EMBL/GenBank/DDBJ whole genome shotgun (WGS) entry which is preliminary data.</text>
</comment>
<keyword evidence="3" id="KW-0121">Carboxypeptidase</keyword>
<dbReference type="RefSeq" id="WP_380074380.1">
    <property type="nucleotide sequence ID" value="NZ_JBHRTO010000002.1"/>
</dbReference>
<protein>
    <submittedName>
        <fullName evidence="3">D-alanyl-D-alanine carboxypeptidase/D-alanyl-D-alanine-endopeptidase</fullName>
        <ecNumber evidence="3">3.4.16.4</ecNumber>
    </submittedName>
</protein>
<keyword evidence="2 3" id="KW-0378">Hydrolase</keyword>
<dbReference type="SUPFAM" id="SSF56601">
    <property type="entry name" value="beta-lactamase/transpeptidase-like"/>
    <property type="match status" value="1"/>
</dbReference>
<dbReference type="PROSITE" id="PS51318">
    <property type="entry name" value="TAT"/>
    <property type="match status" value="1"/>
</dbReference>
<dbReference type="NCBIfam" id="TIGR00666">
    <property type="entry name" value="PBP4"/>
    <property type="match status" value="1"/>
</dbReference>
<evidence type="ECO:0000256" key="2">
    <source>
        <dbReference type="ARBA" id="ARBA00022801"/>
    </source>
</evidence>
<proteinExistence type="inferred from homology"/>
<dbReference type="EMBL" id="JBHRTO010000002">
    <property type="protein sequence ID" value="MFC3182719.1"/>
    <property type="molecule type" value="Genomic_DNA"/>
</dbReference>
<accession>A0ABV7J1R1</accession>
<dbReference type="Gene3D" id="3.40.710.10">
    <property type="entry name" value="DD-peptidase/beta-lactamase superfamily"/>
    <property type="match status" value="2"/>
</dbReference>